<dbReference type="Proteomes" id="UP000289775">
    <property type="component" value="Unassembled WGS sequence"/>
</dbReference>
<dbReference type="EMBL" id="JUIW01000016">
    <property type="protein sequence ID" value="RYJ40405.1"/>
    <property type="molecule type" value="Genomic_DNA"/>
</dbReference>
<sequence length="477" mass="48220">MDVANDAITAAKINADVAGTGLIQNTTTGALEVDVTGLSGDGNITSTDLDVTGGTDAAFADVTINIKDGAVTTAKLADDAVTNAKLADDAVATVNLIDDSVTADKINGDIAGAGLTQNATTGALEVDVTALSGDGDITSSHLNVTGGTDAAFNDVTLSINDDVINSDMIIDGTIATEDIENGAVTTAKMNAGTGANGRIAMADASGNVSFNSVSTYNISNGDSSISVSGGNNAALANTSISVNNGGISTAKLADDSVTAAKINSDVAGNGITQNATTGALEVDLTGLSGDGNITSTDIDVTGGTGAAFNDVTLTIADGAVTTDKIADGTITEADIASGGNNKTLTTDESGNVGWTNSPVIPNSMMPKFFYMPAVIFDTSVYTGTPVTGITRDLYQEYVNQFEGASNPLMIKSDVGGADEAPDDIPYLPTAESLYYYITYYDTAVFANLSIDANGVLSYDVIGSGTQTSYMNIVFVIK</sequence>
<evidence type="ECO:0000313" key="2">
    <source>
        <dbReference type="Proteomes" id="UP000289775"/>
    </source>
</evidence>
<organism evidence="1 2">
    <name type="scientific">Flavobacterium beibuense</name>
    <dbReference type="NCBI Taxonomy" id="657326"/>
    <lineage>
        <taxon>Bacteria</taxon>
        <taxon>Pseudomonadati</taxon>
        <taxon>Bacteroidota</taxon>
        <taxon>Flavobacteriia</taxon>
        <taxon>Flavobacteriales</taxon>
        <taxon>Flavobacteriaceae</taxon>
        <taxon>Flavobacterium</taxon>
    </lineage>
</organism>
<gene>
    <name evidence="1" type="ORF">NU09_3442</name>
</gene>
<reference evidence="1 2" key="1">
    <citation type="submission" date="2014-12" db="EMBL/GenBank/DDBJ databases">
        <title>Genome sequence of Flavobacterium beibuense RSKm HC5.</title>
        <authorList>
            <person name="Kim J.F."/>
            <person name="Song J.Y."/>
            <person name="Kwak M.-J."/>
            <person name="Lee S.-W."/>
        </authorList>
    </citation>
    <scope>NUCLEOTIDE SEQUENCE [LARGE SCALE GENOMIC DNA]</scope>
    <source>
        <strain evidence="1 2">RSKm HC5</strain>
    </source>
</reference>
<keyword evidence="2" id="KW-1185">Reference proteome</keyword>
<protein>
    <submittedName>
        <fullName evidence="1">Uncharacterized protein</fullName>
    </submittedName>
</protein>
<evidence type="ECO:0000313" key="1">
    <source>
        <dbReference type="EMBL" id="RYJ40405.1"/>
    </source>
</evidence>
<name>A0A444W3D1_9FLAO</name>
<comment type="caution">
    <text evidence="1">The sequence shown here is derived from an EMBL/GenBank/DDBJ whole genome shotgun (WGS) entry which is preliminary data.</text>
</comment>
<proteinExistence type="predicted"/>
<accession>A0A444W3D1</accession>
<dbReference type="AlphaFoldDB" id="A0A444W3D1"/>